<keyword evidence="1" id="KW-0175">Coiled coil</keyword>
<dbReference type="OrthoDB" id="5603191at2"/>
<proteinExistence type="predicted"/>
<dbReference type="Proteomes" id="UP000031830">
    <property type="component" value="Chromosome"/>
</dbReference>
<dbReference type="RefSeq" id="WP_044526982.1">
    <property type="nucleotide sequence ID" value="NZ_CP009440.1"/>
</dbReference>
<feature type="coiled-coil region" evidence="1">
    <location>
        <begin position="31"/>
        <end position="58"/>
    </location>
</feature>
<evidence type="ECO:0000313" key="2">
    <source>
        <dbReference type="EMBL" id="AJI52446.1"/>
    </source>
</evidence>
<gene>
    <name evidence="2" type="ORF">LA55_1979</name>
</gene>
<organism evidence="2 3">
    <name type="scientific">Francisella philomiragia</name>
    <dbReference type="NCBI Taxonomy" id="28110"/>
    <lineage>
        <taxon>Bacteria</taxon>
        <taxon>Pseudomonadati</taxon>
        <taxon>Pseudomonadota</taxon>
        <taxon>Gammaproteobacteria</taxon>
        <taxon>Thiotrichales</taxon>
        <taxon>Francisellaceae</taxon>
        <taxon>Francisella</taxon>
    </lineage>
</organism>
<dbReference type="KEGG" id="fpz:LA55_1979"/>
<reference evidence="2 3" key="1">
    <citation type="journal article" date="2015" name="Genome Announc.">
        <title>Genome sequencing of 18 francisella strains to aid in assay development and testing.</title>
        <authorList>
            <person name="Johnson S.L."/>
            <person name="Daligault H.E."/>
            <person name="Davenport K.W."/>
            <person name="Coyne S.R."/>
            <person name="Frey K.G."/>
            <person name="Koroleva G.I."/>
            <person name="Broomall S.M."/>
            <person name="Bishop-Lilly K.A."/>
            <person name="Bruce D.C."/>
            <person name="Chertkov O."/>
            <person name="Freitas T."/>
            <person name="Jaissle J."/>
            <person name="Ladner J.T."/>
            <person name="Rosenzweig C.N."/>
            <person name="Gibbons H.S."/>
            <person name="Palacios G.F."/>
            <person name="Redden C.L."/>
            <person name="Xu Y."/>
            <person name="Minogue T.D."/>
            <person name="Chain P.S."/>
        </authorList>
    </citation>
    <scope>NUCLEOTIDE SEQUENCE [LARGE SCALE GENOMIC DNA]</scope>
    <source>
        <strain evidence="2 3">GA01-2794</strain>
    </source>
</reference>
<dbReference type="EMBL" id="CP009440">
    <property type="protein sequence ID" value="AJI52446.1"/>
    <property type="molecule type" value="Genomic_DNA"/>
</dbReference>
<evidence type="ECO:0000313" key="3">
    <source>
        <dbReference type="Proteomes" id="UP000031830"/>
    </source>
</evidence>
<evidence type="ECO:0008006" key="4">
    <source>
        <dbReference type="Google" id="ProtNLM"/>
    </source>
</evidence>
<dbReference type="STRING" id="28110.KU46_409"/>
<sequence>MNSKITAPIIICIVILLSYSTAFSNTNGQELSLNEEAIIELQQQIRKLQDDISDIEENTLNSNRLTTYDSKITDPNPNDISLIFGNSTNAYEISTSINTNNSIIDLRNTLAGGIFTHDGAINVGNAPAITTRGQVTFLGAYSGNNSIPIGMISGSLFSSTVIGQRNKFDDYAIFLGGKIEVDAQVWSGSEGISNGYNLNANGQNISLTSSTLYFLANVGHYVTAQFDISTSELNNFGLGNAFVIFGNLDTSPLFVTAGRSKLSVGAFGGGGPWTGGITGFLAPGRTTNISLNYKDDILNANIAVFGSDDNHLNFSTGLFYAESWTEALAVGFNTGYVFNIAGAGNASFSKFLENQNSSSDNIGSFNINGNLTYTIGGGFLNLGTGWASTTNRKDFNGSNQNVLAGGWYAAANYSLQLGGRNTNFGVSYGQTYNSANIPMSLPASPLLFGQSPSGIKNQLILSTQRAYFDNNVLIGPEYSYQKLYNNKYMNTFTIDIAVYM</sequence>
<protein>
    <recommendedName>
        <fullName evidence="4">DUF3573 domain-containing protein</fullName>
    </recommendedName>
</protein>
<evidence type="ECO:0000256" key="1">
    <source>
        <dbReference type="SAM" id="Coils"/>
    </source>
</evidence>
<dbReference type="NCBIfam" id="NF041042">
    <property type="entry name" value="FslE"/>
    <property type="match status" value="1"/>
</dbReference>
<accession>A0A0B6D0U1</accession>
<dbReference type="AlphaFoldDB" id="A0A0B6D0U1"/>
<dbReference type="InterPro" id="IPR021956">
    <property type="entry name" value="DUF3573"/>
</dbReference>
<dbReference type="Pfam" id="PF12097">
    <property type="entry name" value="DUF3573"/>
    <property type="match status" value="1"/>
</dbReference>
<name>A0A0B6D0U1_9GAMM</name>